<gene>
    <name evidence="2" type="ORF">A2Y64_06660</name>
</gene>
<reference evidence="2 3" key="1">
    <citation type="journal article" date="2016" name="Nat. Commun.">
        <title>Thousands of microbial genomes shed light on interconnected biogeochemical processes in an aquifer system.</title>
        <authorList>
            <person name="Anantharaman K."/>
            <person name="Brown C.T."/>
            <person name="Hug L.A."/>
            <person name="Sharon I."/>
            <person name="Castelle C.J."/>
            <person name="Probst A.J."/>
            <person name="Thomas B.C."/>
            <person name="Singh A."/>
            <person name="Wilkins M.J."/>
            <person name="Karaoz U."/>
            <person name="Brodie E.L."/>
            <person name="Williams K.H."/>
            <person name="Hubbard S.S."/>
            <person name="Banfield J.F."/>
        </authorList>
    </citation>
    <scope>NUCLEOTIDE SEQUENCE [LARGE SCALE GENOMIC DNA]</scope>
</reference>
<name>A0A1F5FHH9_9BACT</name>
<dbReference type="EMBL" id="MFAF01000016">
    <property type="protein sequence ID" value="OGD79063.1"/>
    <property type="molecule type" value="Genomic_DNA"/>
</dbReference>
<evidence type="ECO:0000313" key="3">
    <source>
        <dbReference type="Proteomes" id="UP000177187"/>
    </source>
</evidence>
<dbReference type="PANTHER" id="PTHR41339">
    <property type="entry name" value="LIPL48"/>
    <property type="match status" value="1"/>
</dbReference>
<feature type="domain" description="Right handed beta helix" evidence="1">
    <location>
        <begin position="52"/>
        <end position="208"/>
    </location>
</feature>
<organism evidence="2 3">
    <name type="scientific">Candidatus Coatesbacteria bacterium RBG_13_66_14</name>
    <dbReference type="NCBI Taxonomy" id="1817816"/>
    <lineage>
        <taxon>Bacteria</taxon>
        <taxon>Candidatus Coatesiibacteriota</taxon>
    </lineage>
</organism>
<dbReference type="AlphaFoldDB" id="A0A1F5FHH9"/>
<dbReference type="Gene3D" id="2.160.20.10">
    <property type="entry name" value="Single-stranded right-handed beta-helix, Pectin lyase-like"/>
    <property type="match status" value="1"/>
</dbReference>
<accession>A0A1F5FHH9</accession>
<dbReference type="STRING" id="1817816.A2Y64_06660"/>
<evidence type="ECO:0000313" key="2">
    <source>
        <dbReference type="EMBL" id="OGD79063.1"/>
    </source>
</evidence>
<evidence type="ECO:0000259" key="1">
    <source>
        <dbReference type="Pfam" id="PF13229"/>
    </source>
</evidence>
<dbReference type="Proteomes" id="UP000177187">
    <property type="component" value="Unassembled WGS sequence"/>
</dbReference>
<dbReference type="InterPro" id="IPR011050">
    <property type="entry name" value="Pectin_lyase_fold/virulence"/>
</dbReference>
<proteinExistence type="predicted"/>
<protein>
    <recommendedName>
        <fullName evidence="1">Right handed beta helix domain-containing protein</fullName>
    </recommendedName>
</protein>
<dbReference type="InterPro" id="IPR039448">
    <property type="entry name" value="Beta_helix"/>
</dbReference>
<dbReference type="InterPro" id="IPR012334">
    <property type="entry name" value="Pectin_lyas_fold"/>
</dbReference>
<comment type="caution">
    <text evidence="2">The sequence shown here is derived from an EMBL/GenBank/DDBJ whole genome shotgun (WGS) entry which is preliminary data.</text>
</comment>
<dbReference type="Pfam" id="PF13229">
    <property type="entry name" value="Beta_helix"/>
    <property type="match status" value="1"/>
</dbReference>
<dbReference type="SUPFAM" id="SSF51126">
    <property type="entry name" value="Pectin lyase-like"/>
    <property type="match status" value="1"/>
</dbReference>
<sequence length="288" mass="31302">MFVMPRAYWIVLFGFALAGASAGFTAILQEDITEDTVWDISGSPYVVYGNLYVTNGATLRIEDGVTVRFDKVSHDGGRWDGAEIIVIHGSLIAEGTPGWPIVFTSNEQIPFPGDWGAIVVEGDNPVILENCRLEYAKEGLLLWNMTVSASMSSSVTGLEITNCSVHGIGIVGGTPPDIFGCTIVGNGSGMPYQGGINLMDCAASINQNNLFDNYPYDLVNDSIYNIDATENWWDSVDEMEIAQKIFDFNDRSVLGEVNFVPFLTEPAGEGGGVTFQTWGLIKSAYEDY</sequence>
<dbReference type="PANTHER" id="PTHR41339:SF1">
    <property type="entry name" value="SECRETED PROTEIN"/>
    <property type="match status" value="1"/>
</dbReference>